<dbReference type="SMART" id="SM00078">
    <property type="entry name" value="IlGF"/>
    <property type="match status" value="1"/>
</dbReference>
<protein>
    <submittedName>
        <fullName evidence="9">IlGF domain-containing protein</fullName>
    </submittedName>
</protein>
<dbReference type="WBParaSite" id="L893_g16610.t1">
    <property type="protein sequence ID" value="L893_g16610.t1"/>
    <property type="gene ID" value="L893_g16610"/>
</dbReference>
<dbReference type="PROSITE" id="PS00262">
    <property type="entry name" value="INSULIN"/>
    <property type="match status" value="1"/>
</dbReference>
<evidence type="ECO:0000313" key="9">
    <source>
        <dbReference type="WBParaSite" id="L893_g16610.t1"/>
    </source>
</evidence>
<dbReference type="GO" id="GO:0005179">
    <property type="term" value="F:hormone activity"/>
    <property type="evidence" value="ECO:0007669"/>
    <property type="project" value="InterPro"/>
</dbReference>
<keyword evidence="4 6" id="KW-0732">Signal</keyword>
<reference evidence="9" key="1">
    <citation type="submission" date="2016-11" db="UniProtKB">
        <authorList>
            <consortium name="WormBaseParasite"/>
        </authorList>
    </citation>
    <scope>IDENTIFICATION</scope>
</reference>
<evidence type="ECO:0000256" key="4">
    <source>
        <dbReference type="ARBA" id="ARBA00022729"/>
    </source>
</evidence>
<feature type="signal peptide" evidence="6">
    <location>
        <begin position="1"/>
        <end position="19"/>
    </location>
</feature>
<evidence type="ECO:0000256" key="2">
    <source>
        <dbReference type="ARBA" id="ARBA00009034"/>
    </source>
</evidence>
<evidence type="ECO:0000313" key="8">
    <source>
        <dbReference type="Proteomes" id="UP000095287"/>
    </source>
</evidence>
<evidence type="ECO:0000256" key="5">
    <source>
        <dbReference type="ARBA" id="ARBA00023157"/>
    </source>
</evidence>
<feature type="domain" description="Insulin-like" evidence="7">
    <location>
        <begin position="27"/>
        <end position="81"/>
    </location>
</feature>
<dbReference type="Pfam" id="PF03488">
    <property type="entry name" value="Ins_beta"/>
    <property type="match status" value="1"/>
</dbReference>
<dbReference type="Proteomes" id="UP000095287">
    <property type="component" value="Unplaced"/>
</dbReference>
<accession>A0A1I7YI48</accession>
<evidence type="ECO:0000259" key="7">
    <source>
        <dbReference type="SMART" id="SM00078"/>
    </source>
</evidence>
<keyword evidence="5" id="KW-1015">Disulfide bond</keyword>
<dbReference type="InterPro" id="IPR022353">
    <property type="entry name" value="Insulin_CS"/>
</dbReference>
<dbReference type="InterPro" id="IPR036438">
    <property type="entry name" value="Insulin-like_sf"/>
</dbReference>
<dbReference type="GO" id="GO:0005576">
    <property type="term" value="C:extracellular region"/>
    <property type="evidence" value="ECO:0007669"/>
    <property type="project" value="UniProtKB-SubCell"/>
</dbReference>
<dbReference type="InterPro" id="IPR003235">
    <property type="entry name" value="Nem_insulin-like_b-type"/>
</dbReference>
<comment type="subcellular location">
    <subcellularLocation>
        <location evidence="1">Secreted</location>
    </subcellularLocation>
</comment>
<evidence type="ECO:0000256" key="3">
    <source>
        <dbReference type="ARBA" id="ARBA00022525"/>
    </source>
</evidence>
<evidence type="ECO:0000256" key="1">
    <source>
        <dbReference type="ARBA" id="ARBA00004613"/>
    </source>
</evidence>
<keyword evidence="8" id="KW-1185">Reference proteome</keyword>
<proteinExistence type="inferred from homology"/>
<comment type="similarity">
    <text evidence="2">Belongs to the insulin family.</text>
</comment>
<dbReference type="InterPro" id="IPR016179">
    <property type="entry name" value="Insulin-like"/>
</dbReference>
<sequence length="121" mass="13488">MTSPFLVALLAGLVAVSLSDSLDAKEHMLCGKRLIETFRQLCNVASCSGDSTLAAYKDIEQGISEKCCLEGCTADYLKGQCCLRSKKDFGDVFLKATPFKPDKRWRLSRVPFERPDADWIF</sequence>
<keyword evidence="3" id="KW-0964">Secreted</keyword>
<name>A0A1I7YI48_9BILA</name>
<dbReference type="SUPFAM" id="SSF56994">
    <property type="entry name" value="Insulin-like"/>
    <property type="match status" value="1"/>
</dbReference>
<feature type="chain" id="PRO_5009312268" evidence="6">
    <location>
        <begin position="20"/>
        <end position="121"/>
    </location>
</feature>
<dbReference type="Gene3D" id="1.10.100.10">
    <property type="entry name" value="Insulin-like"/>
    <property type="match status" value="1"/>
</dbReference>
<dbReference type="AlphaFoldDB" id="A0A1I7YI48"/>
<evidence type="ECO:0000256" key="6">
    <source>
        <dbReference type="SAM" id="SignalP"/>
    </source>
</evidence>
<organism evidence="8 9">
    <name type="scientific">Steinernema glaseri</name>
    <dbReference type="NCBI Taxonomy" id="37863"/>
    <lineage>
        <taxon>Eukaryota</taxon>
        <taxon>Metazoa</taxon>
        <taxon>Ecdysozoa</taxon>
        <taxon>Nematoda</taxon>
        <taxon>Chromadorea</taxon>
        <taxon>Rhabditida</taxon>
        <taxon>Tylenchina</taxon>
        <taxon>Panagrolaimomorpha</taxon>
        <taxon>Strongyloidoidea</taxon>
        <taxon>Steinernematidae</taxon>
        <taxon>Steinernema</taxon>
    </lineage>
</organism>